<dbReference type="Gene3D" id="2.60.120.920">
    <property type="match status" value="1"/>
</dbReference>
<evidence type="ECO:0000259" key="4">
    <source>
        <dbReference type="PROSITE" id="PS50119"/>
    </source>
</evidence>
<keyword evidence="6" id="KW-1185">Reference proteome</keyword>
<dbReference type="PANTHER" id="PTHR25462">
    <property type="entry name" value="BONUS, ISOFORM C-RELATED"/>
    <property type="match status" value="1"/>
</dbReference>
<evidence type="ECO:0000256" key="3">
    <source>
        <dbReference type="SAM" id="MobiDB-lite"/>
    </source>
</evidence>
<dbReference type="SMART" id="SM00336">
    <property type="entry name" value="BBOX"/>
    <property type="match status" value="2"/>
</dbReference>
<dbReference type="InterPro" id="IPR000315">
    <property type="entry name" value="Znf_B-box"/>
</dbReference>
<dbReference type="EMBL" id="JAOAOG010000028">
    <property type="protein sequence ID" value="KAJ6253858.1"/>
    <property type="molecule type" value="Genomic_DNA"/>
</dbReference>
<keyword evidence="2" id="KW-0175">Coiled coil</keyword>
<feature type="compositionally biased region" description="Basic and acidic residues" evidence="3">
    <location>
        <begin position="361"/>
        <end position="382"/>
    </location>
</feature>
<reference evidence="5" key="1">
    <citation type="submission" date="2022-08" db="EMBL/GenBank/DDBJ databases">
        <title>Novel sulfate-reducing endosymbionts in the free-living metamonad Anaeramoeba.</title>
        <authorList>
            <person name="Jerlstrom-Hultqvist J."/>
            <person name="Cepicka I."/>
            <person name="Gallot-Lavallee L."/>
            <person name="Salas-Leiva D."/>
            <person name="Curtis B.A."/>
            <person name="Zahonova K."/>
            <person name="Pipaliya S."/>
            <person name="Dacks J."/>
            <person name="Roger A.J."/>
        </authorList>
    </citation>
    <scope>NUCLEOTIDE SEQUENCE</scope>
    <source>
        <strain evidence="5">Schooner1</strain>
    </source>
</reference>
<protein>
    <submittedName>
        <fullName evidence="5">E3 ubiquitin-protein ligase trim</fullName>
    </submittedName>
</protein>
<keyword evidence="1" id="KW-0862">Zinc</keyword>
<keyword evidence="1" id="KW-0863">Zinc-finger</keyword>
<evidence type="ECO:0000313" key="6">
    <source>
        <dbReference type="Proteomes" id="UP001150062"/>
    </source>
</evidence>
<dbReference type="PROSITE" id="PS50119">
    <property type="entry name" value="ZF_BBOX"/>
    <property type="match status" value="2"/>
</dbReference>
<dbReference type="Gene3D" id="3.30.160.60">
    <property type="entry name" value="Classic Zinc Finger"/>
    <property type="match status" value="1"/>
</dbReference>
<dbReference type="Proteomes" id="UP001150062">
    <property type="component" value="Unassembled WGS sequence"/>
</dbReference>
<dbReference type="Pfam" id="PF00643">
    <property type="entry name" value="zf-B_box"/>
    <property type="match status" value="1"/>
</dbReference>
<feature type="region of interest" description="Disordered" evidence="3">
    <location>
        <begin position="353"/>
        <end position="382"/>
    </location>
</feature>
<dbReference type="Pfam" id="PF00622">
    <property type="entry name" value="SPRY"/>
    <property type="match status" value="1"/>
</dbReference>
<evidence type="ECO:0000313" key="5">
    <source>
        <dbReference type="EMBL" id="KAJ6253858.1"/>
    </source>
</evidence>
<feature type="compositionally biased region" description="Basic and acidic residues" evidence="3">
    <location>
        <begin position="404"/>
        <end position="447"/>
    </location>
</feature>
<sequence length="647" mass="75312">MIQESFPPTNLEFSNDTKPIYCDGCKNDNKKVLASCYCPSCKVHFCIQCDSFHDNHPLFKNHARNPVNQKLLKKKPKQKNTVVVPTCNIHQEKIGLYCFDCLALICFNCAFSKSHQGHNIKPIQEAAEILPKLQDKVNLSQKLEELLKKKKYQKLLVNEEITKKQNDQEVIIEKTKVRFQKLIQQMKEKSTEMLSHITKFHERQNEILKEEIEKINLQMETLQSSLKNSEKNYQILEQTQDYNWYEYLDAFSQLKKIELFLDSPQKTNDKIMLKRFEGQLVYKNVEKNISKIRFIKPFQIEKTIINIPKIIFRDHLFFISLILKNEQNQCVNIDNIENFFKLNFILNEKKNKNDNKKKKKQGGEKEENQEKKIKKESVNENSKVENEKEEKVYLVPKFTKQLSEKKNKKKETGKEKGKGKEKDKKKETGKEKENQKGKGKGKGREEEGNSVVGSYYEYTSKFKLKHTGFYDVSLKIHQQKVFKPSIVQVIEFETDVWNYSEKGSAISLYNKNKTAKCNLKDKGERGRLTIKGTTILNKGIHCFRIQIDNIVGPLDIGVMPSRATGFPFKFGWVYDVHKGTKLHMQVPDGKYGEGCKNGDIITVIVNIDDHTLSFWKNETYFGVAFNEISSRIVLAISLSKNNKVTIL</sequence>
<keyword evidence="1" id="KW-0479">Metal-binding</keyword>
<dbReference type="CDD" id="cd11709">
    <property type="entry name" value="SPRY"/>
    <property type="match status" value="1"/>
</dbReference>
<dbReference type="InterPro" id="IPR047153">
    <property type="entry name" value="TRIM45/56/19-like"/>
</dbReference>
<dbReference type="InterPro" id="IPR003877">
    <property type="entry name" value="SPRY_dom"/>
</dbReference>
<organism evidence="5 6">
    <name type="scientific">Anaeramoeba flamelloides</name>
    <dbReference type="NCBI Taxonomy" id="1746091"/>
    <lineage>
        <taxon>Eukaryota</taxon>
        <taxon>Metamonada</taxon>
        <taxon>Anaeramoebidae</taxon>
        <taxon>Anaeramoeba</taxon>
    </lineage>
</organism>
<feature type="domain" description="B box-type" evidence="4">
    <location>
        <begin position="87"/>
        <end position="123"/>
    </location>
</feature>
<dbReference type="PANTHER" id="PTHR25462:SF305">
    <property type="entry name" value="RING-TYPE DOMAIN-CONTAINING PROTEIN"/>
    <property type="match status" value="1"/>
</dbReference>
<name>A0ABQ8ZAP3_9EUKA</name>
<evidence type="ECO:0000256" key="1">
    <source>
        <dbReference type="PROSITE-ProRule" id="PRU00024"/>
    </source>
</evidence>
<gene>
    <name evidence="5" type="ORF">M0813_13276</name>
</gene>
<feature type="region of interest" description="Disordered" evidence="3">
    <location>
        <begin position="404"/>
        <end position="448"/>
    </location>
</feature>
<dbReference type="SUPFAM" id="SSF57845">
    <property type="entry name" value="B-box zinc-binding domain"/>
    <property type="match status" value="1"/>
</dbReference>
<feature type="coiled-coil region" evidence="2">
    <location>
        <begin position="172"/>
        <end position="239"/>
    </location>
</feature>
<dbReference type="SUPFAM" id="SSF49899">
    <property type="entry name" value="Concanavalin A-like lectins/glucanases"/>
    <property type="match status" value="1"/>
</dbReference>
<proteinExistence type="predicted"/>
<accession>A0ABQ8ZAP3</accession>
<feature type="domain" description="B box-type" evidence="4">
    <location>
        <begin position="17"/>
        <end position="67"/>
    </location>
</feature>
<dbReference type="InterPro" id="IPR013320">
    <property type="entry name" value="ConA-like_dom_sf"/>
</dbReference>
<evidence type="ECO:0000256" key="2">
    <source>
        <dbReference type="SAM" id="Coils"/>
    </source>
</evidence>
<dbReference type="InterPro" id="IPR043136">
    <property type="entry name" value="B30.2/SPRY_sf"/>
</dbReference>
<comment type="caution">
    <text evidence="5">The sequence shown here is derived from an EMBL/GenBank/DDBJ whole genome shotgun (WGS) entry which is preliminary data.</text>
</comment>